<organism evidence="1 2">
    <name type="scientific">Sphingomonas cavernae</name>
    <dbReference type="NCBI Taxonomy" id="2320861"/>
    <lineage>
        <taxon>Bacteria</taxon>
        <taxon>Pseudomonadati</taxon>
        <taxon>Pseudomonadota</taxon>
        <taxon>Alphaproteobacteria</taxon>
        <taxon>Sphingomonadales</taxon>
        <taxon>Sphingomonadaceae</taxon>
        <taxon>Sphingomonas</taxon>
    </lineage>
</organism>
<reference evidence="1 2" key="1">
    <citation type="submission" date="2018-09" db="EMBL/GenBank/DDBJ databases">
        <authorList>
            <person name="Zhu H."/>
        </authorList>
    </citation>
    <scope>NUCLEOTIDE SEQUENCE [LARGE SCALE GENOMIC DNA]</scope>
    <source>
        <strain evidence="1 2">K2R01-6</strain>
    </source>
</reference>
<gene>
    <name evidence="1" type="ORF">D3876_15590</name>
</gene>
<protein>
    <submittedName>
        <fullName evidence="1">Anti-sigma factor</fullName>
    </submittedName>
</protein>
<dbReference type="RefSeq" id="WP_119764050.1">
    <property type="nucleotide sequence ID" value="NZ_QYUM01000004.1"/>
</dbReference>
<accession>A0A418W5W5</accession>
<keyword evidence="2" id="KW-1185">Reference proteome</keyword>
<dbReference type="Proteomes" id="UP000286100">
    <property type="component" value="Unassembled WGS sequence"/>
</dbReference>
<dbReference type="AlphaFoldDB" id="A0A418W5W5"/>
<name>A0A418W5W5_9SPHN</name>
<proteinExistence type="predicted"/>
<dbReference type="OrthoDB" id="7502743at2"/>
<evidence type="ECO:0000313" key="2">
    <source>
        <dbReference type="Proteomes" id="UP000286100"/>
    </source>
</evidence>
<evidence type="ECO:0000313" key="1">
    <source>
        <dbReference type="EMBL" id="RJF85369.1"/>
    </source>
</evidence>
<comment type="caution">
    <text evidence="1">The sequence shown here is derived from an EMBL/GenBank/DDBJ whole genome shotgun (WGS) entry which is preliminary data.</text>
</comment>
<sequence length="230" mass="24301">MTIDPETLMAYADGELDEVAAKRVERAIAEDPALARQVEAHRALRARIAGHFAPIAGEPVPERLRTMIGNNAASIDEARARRSRWTLPRGNIAAMAATLVVGLLVGQAIDLNPAPVADRSGTLVAQAGLERALDTQLASEQPSGAATRIGLTFRDKAGAVCRTFEAQALAGIACRVDGAWQVRQMMGAEAQSTDYRQAGSAEMLAAAEAMMADGPLDADAERAARDGGWR</sequence>
<dbReference type="EMBL" id="QYUM01000004">
    <property type="protein sequence ID" value="RJF85369.1"/>
    <property type="molecule type" value="Genomic_DNA"/>
</dbReference>